<evidence type="ECO:0000313" key="3">
    <source>
        <dbReference type="Proteomes" id="UP000198648"/>
    </source>
</evidence>
<gene>
    <name evidence="2" type="ORF">SAMN05444005_102159</name>
</gene>
<sequence>MKIFTYIVIALSLITIVFNATKIDFEKPFEGESTVALIGIVASFCAIVIVSLFMVARKVVEQTK</sequence>
<dbReference type="OrthoDB" id="1453319at2"/>
<keyword evidence="3" id="KW-1185">Reference proteome</keyword>
<keyword evidence="1" id="KW-1133">Transmembrane helix</keyword>
<organism evidence="2 3">
    <name type="scientific">Flavobacterium urocaniciphilum</name>
    <dbReference type="NCBI Taxonomy" id="1299341"/>
    <lineage>
        <taxon>Bacteria</taxon>
        <taxon>Pseudomonadati</taxon>
        <taxon>Bacteroidota</taxon>
        <taxon>Flavobacteriia</taxon>
        <taxon>Flavobacteriales</taxon>
        <taxon>Flavobacteriaceae</taxon>
        <taxon>Flavobacterium</taxon>
    </lineage>
</organism>
<dbReference type="STRING" id="1299341.SAMN05444005_102159"/>
<proteinExistence type="predicted"/>
<dbReference type="AlphaFoldDB" id="A0A1H9AHD0"/>
<name>A0A1H9AHD0_9FLAO</name>
<dbReference type="Proteomes" id="UP000198648">
    <property type="component" value="Unassembled WGS sequence"/>
</dbReference>
<protein>
    <submittedName>
        <fullName evidence="2">Uncharacterized protein</fullName>
    </submittedName>
</protein>
<feature type="transmembrane region" description="Helical" evidence="1">
    <location>
        <begin position="35"/>
        <end position="56"/>
    </location>
</feature>
<keyword evidence="1" id="KW-0812">Transmembrane</keyword>
<reference evidence="2 3" key="1">
    <citation type="submission" date="2016-10" db="EMBL/GenBank/DDBJ databases">
        <authorList>
            <person name="de Groot N.N."/>
        </authorList>
    </citation>
    <scope>NUCLEOTIDE SEQUENCE [LARGE SCALE GENOMIC DNA]</scope>
    <source>
        <strain evidence="2 3">DSM 27078</strain>
    </source>
</reference>
<evidence type="ECO:0000256" key="1">
    <source>
        <dbReference type="SAM" id="Phobius"/>
    </source>
</evidence>
<dbReference type="EMBL" id="FOEI01000002">
    <property type="protein sequence ID" value="SEP76192.1"/>
    <property type="molecule type" value="Genomic_DNA"/>
</dbReference>
<dbReference type="RefSeq" id="WP_091465988.1">
    <property type="nucleotide sequence ID" value="NZ_FOEI01000002.1"/>
</dbReference>
<keyword evidence="1" id="KW-0472">Membrane</keyword>
<accession>A0A1H9AHD0</accession>
<evidence type="ECO:0000313" key="2">
    <source>
        <dbReference type="EMBL" id="SEP76192.1"/>
    </source>
</evidence>